<dbReference type="OrthoDB" id="4775372at2"/>
<feature type="domain" description="EccD-like transmembrane" evidence="2">
    <location>
        <begin position="122"/>
        <end position="448"/>
    </location>
</feature>
<feature type="transmembrane region" description="Helical" evidence="1">
    <location>
        <begin position="149"/>
        <end position="167"/>
    </location>
</feature>
<sequence length="453" mass="46789">MDQPTGTHIPDEVERTFTRLSVITPVRQLDVAVPDDLPSAQLARAIIRETGLAGDGWLVLDHPTAGLLAPQATPADLQLRDGDILTLRPLSPAEQHRPVDDLAERIAEDTAPASGWSAETTRFVFAAGLAAWCLLAVALSSQIRPVQSQAYVVGTALLVLIAGQLLAKAAGRPREQGLLALALIPAAAYSGWLVSGVYLTATMDRLALASAGVAAAVSLAALVDPPRRKLARSALLGFGAAAPALLLARMGPGFGWDGAQVAACVTVVTAGGLGFVTHVAASTSGLLRLHTDAAEGAPVQAGDVESRQRKATNDIAALLTGLCLAGAVACVALLLAGNRWALATGIVMIVVMLSRARAFIRRVHVGIPLVAPVLALGAATLSAAAAAPLGTLAPVVLLGAVPLTALALITVRDIQQARAKVWLDRLEVLALIALVPLVLAVFDVYAQVYQRFS</sequence>
<feature type="transmembrane region" description="Helical" evidence="1">
    <location>
        <begin position="340"/>
        <end position="358"/>
    </location>
</feature>
<proteinExistence type="predicted"/>
<feature type="transmembrane region" description="Helical" evidence="1">
    <location>
        <begin position="392"/>
        <end position="414"/>
    </location>
</feature>
<dbReference type="InterPro" id="IPR024962">
    <property type="entry name" value="YukD-like"/>
</dbReference>
<feature type="transmembrane region" description="Helical" evidence="1">
    <location>
        <begin position="230"/>
        <end position="248"/>
    </location>
</feature>
<reference evidence="3 4" key="1">
    <citation type="submission" date="2012-08" db="EMBL/GenBank/DDBJ databases">
        <title>Whole genome shotgun sequence of Kineosphaera limosa NBRC 100340.</title>
        <authorList>
            <person name="Yoshida I."/>
            <person name="Isaki S."/>
            <person name="Hosoyama A."/>
            <person name="Tsuchikane K."/>
            <person name="Katsumata H."/>
            <person name="Ando Y."/>
            <person name="Ohji S."/>
            <person name="Hamada M."/>
            <person name="Tamura T."/>
            <person name="Yamazoe A."/>
            <person name="Yamazaki S."/>
            <person name="Fujita N."/>
        </authorList>
    </citation>
    <scope>NUCLEOTIDE SEQUENCE [LARGE SCALE GENOMIC DNA]</scope>
    <source>
        <strain evidence="3 4">NBRC 100340</strain>
    </source>
</reference>
<dbReference type="AlphaFoldDB" id="K6XHD1"/>
<feature type="transmembrane region" description="Helical" evidence="1">
    <location>
        <begin position="365"/>
        <end position="386"/>
    </location>
</feature>
<organism evidence="3 4">
    <name type="scientific">Kineosphaera limosa NBRC 100340</name>
    <dbReference type="NCBI Taxonomy" id="1184609"/>
    <lineage>
        <taxon>Bacteria</taxon>
        <taxon>Bacillati</taxon>
        <taxon>Actinomycetota</taxon>
        <taxon>Actinomycetes</taxon>
        <taxon>Micrococcales</taxon>
        <taxon>Dermatophilaceae</taxon>
        <taxon>Kineosphaera</taxon>
    </lineage>
</organism>
<feature type="transmembrane region" description="Helical" evidence="1">
    <location>
        <begin position="426"/>
        <end position="448"/>
    </location>
</feature>
<feature type="transmembrane region" description="Helical" evidence="1">
    <location>
        <begin position="179"/>
        <end position="200"/>
    </location>
</feature>
<feature type="transmembrane region" description="Helical" evidence="1">
    <location>
        <begin position="206"/>
        <end position="223"/>
    </location>
</feature>
<feature type="transmembrane region" description="Helical" evidence="1">
    <location>
        <begin position="315"/>
        <end position="334"/>
    </location>
</feature>
<comment type="caution">
    <text evidence="3">The sequence shown here is derived from an EMBL/GenBank/DDBJ whole genome shotgun (WGS) entry which is preliminary data.</text>
</comment>
<dbReference type="Gene3D" id="3.10.20.90">
    <property type="entry name" value="Phosphatidylinositol 3-kinase Catalytic Subunit, Chain A, domain 1"/>
    <property type="match status" value="1"/>
</dbReference>
<dbReference type="RefSeq" id="WP_006594776.1">
    <property type="nucleotide sequence ID" value="NZ_BAHD01000117.1"/>
</dbReference>
<dbReference type="InterPro" id="IPR044049">
    <property type="entry name" value="EccD_transm"/>
</dbReference>
<evidence type="ECO:0000256" key="1">
    <source>
        <dbReference type="SAM" id="Phobius"/>
    </source>
</evidence>
<keyword evidence="1" id="KW-0812">Transmembrane</keyword>
<gene>
    <name evidence="3" type="ORF">KILIM_117_00010</name>
</gene>
<protein>
    <recommendedName>
        <fullName evidence="2">EccD-like transmembrane domain-containing protein</fullName>
    </recommendedName>
</protein>
<feature type="transmembrane region" description="Helical" evidence="1">
    <location>
        <begin position="123"/>
        <end position="143"/>
    </location>
</feature>
<dbReference type="Proteomes" id="UP000008366">
    <property type="component" value="Unassembled WGS sequence"/>
</dbReference>
<dbReference type="Pfam" id="PF08817">
    <property type="entry name" value="YukD"/>
    <property type="match status" value="1"/>
</dbReference>
<keyword evidence="1" id="KW-0472">Membrane</keyword>
<keyword evidence="4" id="KW-1185">Reference proteome</keyword>
<dbReference type="EMBL" id="BAHD01000117">
    <property type="protein sequence ID" value="GAB98244.1"/>
    <property type="molecule type" value="Genomic_DNA"/>
</dbReference>
<name>K6XHD1_9MICO</name>
<evidence type="ECO:0000313" key="4">
    <source>
        <dbReference type="Proteomes" id="UP000008366"/>
    </source>
</evidence>
<accession>K6XHD1</accession>
<evidence type="ECO:0000313" key="3">
    <source>
        <dbReference type="EMBL" id="GAB98244.1"/>
    </source>
</evidence>
<feature type="transmembrane region" description="Helical" evidence="1">
    <location>
        <begin position="260"/>
        <end position="281"/>
    </location>
</feature>
<evidence type="ECO:0000259" key="2">
    <source>
        <dbReference type="Pfam" id="PF19053"/>
    </source>
</evidence>
<dbReference type="eggNOG" id="ENOG5031QX6">
    <property type="taxonomic scope" value="Bacteria"/>
</dbReference>
<dbReference type="STRING" id="1184609.KILIM_117_00010"/>
<keyword evidence="1" id="KW-1133">Transmembrane helix</keyword>
<dbReference type="Pfam" id="PF19053">
    <property type="entry name" value="EccD"/>
    <property type="match status" value="1"/>
</dbReference>